<dbReference type="EMBL" id="CR382126">
    <property type="protein sequence ID" value="CAG98446.1"/>
    <property type="molecule type" value="Genomic_DNA"/>
</dbReference>
<dbReference type="PaxDb" id="284590-Q6CK01"/>
<dbReference type="InterPro" id="IPR024662">
    <property type="entry name" value="Trs65"/>
</dbReference>
<protein>
    <submittedName>
        <fullName evidence="5">KLLA0F14641p</fullName>
    </submittedName>
</protein>
<dbReference type="PANTHER" id="PTHR28159">
    <property type="entry name" value="TRAFFICKING PROTEIN PARTICLE COMPLEX II-SPECIFIC SUBUNIT 65"/>
    <property type="match status" value="1"/>
</dbReference>
<dbReference type="KEGG" id="kla:KLLA0_F14641g"/>
<dbReference type="eggNOG" id="ENOG502QSDT">
    <property type="taxonomic scope" value="Eukaryota"/>
</dbReference>
<dbReference type="AlphaFoldDB" id="Q6CK01"/>
<feature type="domain" description="Trafficking protein particle complex II-specific subunit 65 IgD2" evidence="4">
    <location>
        <begin position="168"/>
        <end position="284"/>
    </location>
</feature>
<dbReference type="FunCoup" id="Q6CK01">
    <property type="interactions" value="63"/>
</dbReference>
<evidence type="ECO:0000313" key="6">
    <source>
        <dbReference type="Proteomes" id="UP000000598"/>
    </source>
</evidence>
<dbReference type="InParanoid" id="Q6CK01"/>
<dbReference type="OMA" id="VMNNGYN"/>
<reference evidence="5 6" key="1">
    <citation type="journal article" date="2004" name="Nature">
        <title>Genome evolution in yeasts.</title>
        <authorList>
            <consortium name="Genolevures"/>
            <person name="Dujon B."/>
            <person name="Sherman D."/>
            <person name="Fischer G."/>
            <person name="Durrens P."/>
            <person name="Casaregola S."/>
            <person name="Lafontaine I."/>
            <person name="de Montigny J."/>
            <person name="Marck C."/>
            <person name="Neuveglise C."/>
            <person name="Talla E."/>
            <person name="Goffard N."/>
            <person name="Frangeul L."/>
            <person name="Aigle M."/>
            <person name="Anthouard V."/>
            <person name="Babour A."/>
            <person name="Barbe V."/>
            <person name="Barnay S."/>
            <person name="Blanchin S."/>
            <person name="Beckerich J.M."/>
            <person name="Beyne E."/>
            <person name="Bleykasten C."/>
            <person name="Boisrame A."/>
            <person name="Boyer J."/>
            <person name="Cattolico L."/>
            <person name="Confanioleri F."/>
            <person name="de Daruvar A."/>
            <person name="Despons L."/>
            <person name="Fabre E."/>
            <person name="Fairhead C."/>
            <person name="Ferry-Dumazet H."/>
            <person name="Groppi A."/>
            <person name="Hantraye F."/>
            <person name="Hennequin C."/>
            <person name="Jauniaux N."/>
            <person name="Joyet P."/>
            <person name="Kachouri R."/>
            <person name="Kerrest A."/>
            <person name="Koszul R."/>
            <person name="Lemaire M."/>
            <person name="Lesur I."/>
            <person name="Ma L."/>
            <person name="Muller H."/>
            <person name="Nicaud J.M."/>
            <person name="Nikolski M."/>
            <person name="Oztas S."/>
            <person name="Ozier-Kalogeropoulos O."/>
            <person name="Pellenz S."/>
            <person name="Potier S."/>
            <person name="Richard G.F."/>
            <person name="Straub M.L."/>
            <person name="Suleau A."/>
            <person name="Swennene D."/>
            <person name="Tekaia F."/>
            <person name="Wesolowski-Louvel M."/>
            <person name="Westhof E."/>
            <person name="Wirth B."/>
            <person name="Zeniou-Meyer M."/>
            <person name="Zivanovic I."/>
            <person name="Bolotin-Fukuhara M."/>
            <person name="Thierry A."/>
            <person name="Bouchier C."/>
            <person name="Caudron B."/>
            <person name="Scarpelli C."/>
            <person name="Gaillardin C."/>
            <person name="Weissenbach J."/>
            <person name="Wincker P."/>
            <person name="Souciet J.L."/>
        </authorList>
    </citation>
    <scope>NUCLEOTIDE SEQUENCE [LARGE SCALE GENOMIC DNA]</scope>
    <source>
        <strain evidence="6">ATCC 8585 / CBS 2359 / DSM 70799 / NBRC 1267 / NRRL Y-1140 / WM37</strain>
    </source>
</reference>
<evidence type="ECO:0000259" key="3">
    <source>
        <dbReference type="Pfam" id="PF23645"/>
    </source>
</evidence>
<evidence type="ECO:0000313" key="5">
    <source>
        <dbReference type="EMBL" id="CAG98446.1"/>
    </source>
</evidence>
<dbReference type="HOGENOM" id="CLU_042571_0_0_1"/>
<name>Q6CK01_KLULA</name>
<feature type="region of interest" description="Disordered" evidence="1">
    <location>
        <begin position="134"/>
        <end position="153"/>
    </location>
</feature>
<dbReference type="Pfam" id="PF23645">
    <property type="entry name" value="IgD1_Trs65"/>
    <property type="match status" value="1"/>
</dbReference>
<feature type="domain" description="Trafficking protein particle complex II-specific subunit 65 IgD1" evidence="3">
    <location>
        <begin position="24"/>
        <end position="141"/>
    </location>
</feature>
<dbReference type="PANTHER" id="PTHR28159:SF1">
    <property type="entry name" value="TRAFFICKING PROTEIN PARTICLE COMPLEX II-SPECIFIC SUBUNIT 65"/>
    <property type="match status" value="1"/>
</dbReference>
<dbReference type="InterPro" id="IPR055425">
    <property type="entry name" value="IgD1_Trs65"/>
</dbReference>
<gene>
    <name evidence="5" type="ORF">KLLA0_F14641g</name>
</gene>
<evidence type="ECO:0000259" key="2">
    <source>
        <dbReference type="Pfam" id="PF23643"/>
    </source>
</evidence>
<dbReference type="GO" id="GO:0006891">
    <property type="term" value="P:intra-Golgi vesicle-mediated transport"/>
    <property type="evidence" value="ECO:0007669"/>
    <property type="project" value="InterPro"/>
</dbReference>
<accession>Q6CK01</accession>
<dbReference type="InterPro" id="IPR055426">
    <property type="entry name" value="IgD2_Trs65"/>
</dbReference>
<keyword evidence="6" id="KW-1185">Reference proteome</keyword>
<feature type="domain" description="Trafficking protein particle complex subunit 13 C-terminal" evidence="2">
    <location>
        <begin position="330"/>
        <end position="412"/>
    </location>
</feature>
<sequence length="427" mass="48167">MIDVTIPLKEYSIDDTGVHVSDTISRSFIIFGEELPLFITSVDPLKHLFHSLAINLKDSLVRIDKNADSLIKHNDHVWQLDPTFIRKTVFNSDYLVNNVGQQGRISFQFFYLEPPLKTNEQALGSNGNESDILPSFQPLTASPPGSAESTDSVHRELKSKTVELPIYSLMNMRLRNIAIRPERNSTTSQVISSLDIQLARKFEELFPEEPYLTVDSLCYELCDGNFKLPLQPMEEMIEFPLNMKRHDAYTINYQLQDSTRLIKVTIIYKIGSSYKIRTSWETEVCLGKPTPSKSIVSSNTSTPTFIQPPSVQLPRVLAQAHFNFLQSKITVKKGEPFKVTLQVENTTPRVLNLVVYHRPKSPLAQTLILITNDLKLPLLSPGTTFQCDLEIIAIAKGYHHNTKGIKIVDLEALDVVDLGSSLSILVE</sequence>
<dbReference type="GO" id="GO:1990071">
    <property type="term" value="C:TRAPPII protein complex"/>
    <property type="evidence" value="ECO:0007669"/>
    <property type="project" value="InterPro"/>
</dbReference>
<proteinExistence type="predicted"/>
<dbReference type="GO" id="GO:0005802">
    <property type="term" value="C:trans-Golgi network"/>
    <property type="evidence" value="ECO:0007669"/>
    <property type="project" value="TreeGrafter"/>
</dbReference>
<evidence type="ECO:0000256" key="1">
    <source>
        <dbReference type="SAM" id="MobiDB-lite"/>
    </source>
</evidence>
<dbReference type="InterPro" id="IPR055428">
    <property type="entry name" value="TRAPPC13_C"/>
</dbReference>
<dbReference type="Pfam" id="PF23643">
    <property type="entry name" value="TRAPPC13_C"/>
    <property type="match status" value="1"/>
</dbReference>
<evidence type="ECO:0000259" key="4">
    <source>
        <dbReference type="Pfam" id="PF23646"/>
    </source>
</evidence>
<organism evidence="5 6">
    <name type="scientific">Kluyveromyces lactis (strain ATCC 8585 / CBS 2359 / DSM 70799 / NBRC 1267 / NRRL Y-1140 / WM37)</name>
    <name type="common">Yeast</name>
    <name type="synonym">Candida sphaerica</name>
    <dbReference type="NCBI Taxonomy" id="284590"/>
    <lineage>
        <taxon>Eukaryota</taxon>
        <taxon>Fungi</taxon>
        <taxon>Dikarya</taxon>
        <taxon>Ascomycota</taxon>
        <taxon>Saccharomycotina</taxon>
        <taxon>Saccharomycetes</taxon>
        <taxon>Saccharomycetales</taxon>
        <taxon>Saccharomycetaceae</taxon>
        <taxon>Kluyveromyces</taxon>
    </lineage>
</organism>
<dbReference type="STRING" id="284590.Q6CK01"/>
<dbReference type="Pfam" id="PF23646">
    <property type="entry name" value="IgD2_Trs65"/>
    <property type="match status" value="1"/>
</dbReference>
<dbReference type="Proteomes" id="UP000000598">
    <property type="component" value="Chromosome F"/>
</dbReference>